<dbReference type="Gene3D" id="3.40.50.1000">
    <property type="entry name" value="HAD superfamily/HAD-like"/>
    <property type="match status" value="1"/>
</dbReference>
<dbReference type="Pfam" id="PF13419">
    <property type="entry name" value="HAD_2"/>
    <property type="match status" value="1"/>
</dbReference>
<gene>
    <name evidence="1" type="ORF">J40TS1_37090</name>
</gene>
<name>A0A920CVF4_9BACL</name>
<dbReference type="SUPFAM" id="SSF56784">
    <property type="entry name" value="HAD-like"/>
    <property type="match status" value="1"/>
</dbReference>
<reference evidence="1" key="1">
    <citation type="submission" date="2021-03" db="EMBL/GenBank/DDBJ databases">
        <title>Antimicrobial resistance genes in bacteria isolated from Japanese honey, and their potential for conferring macrolide and lincosamide resistance in the American foulbrood pathogen Paenibacillus larvae.</title>
        <authorList>
            <person name="Okamoto M."/>
            <person name="Kumagai M."/>
            <person name="Kanamori H."/>
            <person name="Takamatsu D."/>
        </authorList>
    </citation>
    <scope>NUCLEOTIDE SEQUENCE</scope>
    <source>
        <strain evidence="1">J40TS1</strain>
    </source>
</reference>
<dbReference type="Gene3D" id="1.10.150.520">
    <property type="match status" value="1"/>
</dbReference>
<evidence type="ECO:0000313" key="1">
    <source>
        <dbReference type="EMBL" id="GIP18067.1"/>
    </source>
</evidence>
<dbReference type="SFLD" id="SFLDG01129">
    <property type="entry name" value="C1.5:_HAD__Beta-PGM__Phosphata"/>
    <property type="match status" value="1"/>
</dbReference>
<dbReference type="InterPro" id="IPR050155">
    <property type="entry name" value="HAD-like_hydrolase_sf"/>
</dbReference>
<dbReference type="SFLD" id="SFLDS00003">
    <property type="entry name" value="Haloacid_Dehalogenase"/>
    <property type="match status" value="1"/>
</dbReference>
<dbReference type="InterPro" id="IPR006439">
    <property type="entry name" value="HAD-SF_hydro_IA"/>
</dbReference>
<dbReference type="Proteomes" id="UP000683139">
    <property type="component" value="Unassembled WGS sequence"/>
</dbReference>
<organism evidence="1 2">
    <name type="scientific">Paenibacillus montaniterrae</name>
    <dbReference type="NCBI Taxonomy" id="429341"/>
    <lineage>
        <taxon>Bacteria</taxon>
        <taxon>Bacillati</taxon>
        <taxon>Bacillota</taxon>
        <taxon>Bacilli</taxon>
        <taxon>Bacillales</taxon>
        <taxon>Paenibacillaceae</taxon>
        <taxon>Paenibacillus</taxon>
    </lineage>
</organism>
<sequence length="216" mass="24460">MTCSIKAIIFDMDNTLLQSSIDFKAMKQAIYAFLVSEGVLPAQLDLDRHTSSTIIKEAVQTKLMTEQQLSQMWDIAEQFEVIGMKQADLEPGVLELLEELQGRYRMVIVTNNSNKTAQAALKDHNILHYFDHVVGRESMGSLKPSPDAFQYVLRQHQELLPEAWVSVGDAWIDGAASIAAGIPFIAYRADRNKMKQHHVLPKVFIEDIRELKQYIG</sequence>
<protein>
    <recommendedName>
        <fullName evidence="3">HAD family hydrolase</fullName>
    </recommendedName>
</protein>
<evidence type="ECO:0000313" key="2">
    <source>
        <dbReference type="Proteomes" id="UP000683139"/>
    </source>
</evidence>
<dbReference type="NCBIfam" id="TIGR01549">
    <property type="entry name" value="HAD-SF-IA-v1"/>
    <property type="match status" value="1"/>
</dbReference>
<proteinExistence type="predicted"/>
<dbReference type="PANTHER" id="PTHR43434">
    <property type="entry name" value="PHOSPHOGLYCOLATE PHOSPHATASE"/>
    <property type="match status" value="1"/>
</dbReference>
<dbReference type="GO" id="GO:0008967">
    <property type="term" value="F:phosphoglycolate phosphatase activity"/>
    <property type="evidence" value="ECO:0007669"/>
    <property type="project" value="TreeGrafter"/>
</dbReference>
<dbReference type="GO" id="GO:0006281">
    <property type="term" value="P:DNA repair"/>
    <property type="evidence" value="ECO:0007669"/>
    <property type="project" value="TreeGrafter"/>
</dbReference>
<keyword evidence="2" id="KW-1185">Reference proteome</keyword>
<accession>A0A920CVF4</accession>
<dbReference type="PANTHER" id="PTHR43434:SF1">
    <property type="entry name" value="PHOSPHOGLYCOLATE PHOSPHATASE"/>
    <property type="match status" value="1"/>
</dbReference>
<comment type="caution">
    <text evidence="1">The sequence shown here is derived from an EMBL/GenBank/DDBJ whole genome shotgun (WGS) entry which is preliminary data.</text>
</comment>
<dbReference type="InterPro" id="IPR041492">
    <property type="entry name" value="HAD_2"/>
</dbReference>
<dbReference type="RefSeq" id="WP_213518056.1">
    <property type="nucleotide sequence ID" value="NZ_BOSE01000007.1"/>
</dbReference>
<dbReference type="InterPro" id="IPR023214">
    <property type="entry name" value="HAD_sf"/>
</dbReference>
<evidence type="ECO:0008006" key="3">
    <source>
        <dbReference type="Google" id="ProtNLM"/>
    </source>
</evidence>
<dbReference type="InterPro" id="IPR036412">
    <property type="entry name" value="HAD-like_sf"/>
</dbReference>
<dbReference type="AlphaFoldDB" id="A0A920CVF4"/>
<dbReference type="EMBL" id="BOSE01000007">
    <property type="protein sequence ID" value="GIP18067.1"/>
    <property type="molecule type" value="Genomic_DNA"/>
</dbReference>